<dbReference type="Gene3D" id="3.40.720.10">
    <property type="entry name" value="Alkaline Phosphatase, subunit A"/>
    <property type="match status" value="1"/>
</dbReference>
<dbReference type="InterPro" id="IPR017850">
    <property type="entry name" value="Alkaline_phosphatase_core_sf"/>
</dbReference>
<dbReference type="InterPro" id="IPR047838">
    <property type="entry name" value="STM4013-like"/>
</dbReference>
<sequence length="269" mass="29160">MSANPVDMNAVVGTHDIVFVTLDTLRYDVAQAEFEQGRLPVFQSLLPPGGWERRHTPGSFTYAAHHAFFAGFLPTPSEGGPDARLFATAFVGSQTTSDTTYVCDQADIVSGLAASGYHTVCIGGVGFFNRQTALSRVLPDLFAESHWSPSMGVGARHSTERQVALACRRLAELPGRVMLFINVSAIHRPNRCHLPGATVDSMHTHAAALRYVDGALAPLWSACRQRGPSFVIVCSDHGSAYGEDGHQGHRVAHECVWTVPYAHFFLEPS</sequence>
<dbReference type="EMBL" id="JBBUTG010000031">
    <property type="protein sequence ID" value="MEK8034577.1"/>
    <property type="molecule type" value="Genomic_DNA"/>
</dbReference>
<comment type="caution">
    <text evidence="1">The sequence shown here is derived from an EMBL/GenBank/DDBJ whole genome shotgun (WGS) entry which is preliminary data.</text>
</comment>
<gene>
    <name evidence="1" type="ORF">AACH06_27495</name>
</gene>
<keyword evidence="2" id="KW-1185">Reference proteome</keyword>
<organism evidence="1 2">
    <name type="scientific">Ideonella lacteola</name>
    <dbReference type="NCBI Taxonomy" id="2984193"/>
    <lineage>
        <taxon>Bacteria</taxon>
        <taxon>Pseudomonadati</taxon>
        <taxon>Pseudomonadota</taxon>
        <taxon>Betaproteobacteria</taxon>
        <taxon>Burkholderiales</taxon>
        <taxon>Sphaerotilaceae</taxon>
        <taxon>Ideonella</taxon>
    </lineage>
</organism>
<keyword evidence="1" id="KW-0378">Hydrolase</keyword>
<dbReference type="RefSeq" id="WP_341429006.1">
    <property type="nucleotide sequence ID" value="NZ_JBBUTG010000031.1"/>
</dbReference>
<proteinExistence type="predicted"/>
<dbReference type="GO" id="GO:0016787">
    <property type="term" value="F:hydrolase activity"/>
    <property type="evidence" value="ECO:0007669"/>
    <property type="project" value="UniProtKB-KW"/>
</dbReference>
<dbReference type="SUPFAM" id="SSF53649">
    <property type="entry name" value="Alkaline phosphatase-like"/>
    <property type="match status" value="1"/>
</dbReference>
<reference evidence="1 2" key="1">
    <citation type="submission" date="2024-04" db="EMBL/GenBank/DDBJ databases">
        <title>Novel species of the genus Ideonella isolated from streams.</title>
        <authorList>
            <person name="Lu H."/>
        </authorList>
    </citation>
    <scope>NUCLEOTIDE SEQUENCE [LARGE SCALE GENOMIC DNA]</scope>
    <source>
        <strain evidence="1 2">DXS29W</strain>
    </source>
</reference>
<name>A0ABU9C0J8_9BURK</name>
<dbReference type="Proteomes" id="UP001371218">
    <property type="component" value="Unassembled WGS sequence"/>
</dbReference>
<evidence type="ECO:0000313" key="1">
    <source>
        <dbReference type="EMBL" id="MEK8034577.1"/>
    </source>
</evidence>
<protein>
    <submittedName>
        <fullName evidence="1">STM4013/SEN3800 family hydrolase</fullName>
    </submittedName>
</protein>
<accession>A0ABU9C0J8</accession>
<evidence type="ECO:0000313" key="2">
    <source>
        <dbReference type="Proteomes" id="UP001371218"/>
    </source>
</evidence>
<dbReference type="NCBIfam" id="NF038075">
    <property type="entry name" value="fam_STM4013"/>
    <property type="match status" value="1"/>
</dbReference>